<sequence length="111" mass="12439">MDKFSWKVDLSGAANAISRPVNVLSFGDGYEQRIPKGIAPPLRKWECSRTCKASEAKAIEAFLLSHIAMPYLWTPCDEDEGKFVLDNGELRKEAVGGGYYRLSWTAREVRA</sequence>
<dbReference type="RefSeq" id="WP_072576170.1">
    <property type="nucleotide sequence ID" value="NZ_LWHB01000054.1"/>
</dbReference>
<keyword evidence="2" id="KW-1185">Reference proteome</keyword>
<dbReference type="Pfam" id="PF05939">
    <property type="entry name" value="Phage_min_tail"/>
    <property type="match status" value="1"/>
</dbReference>
<evidence type="ECO:0000313" key="2">
    <source>
        <dbReference type="Proteomes" id="UP000254601"/>
    </source>
</evidence>
<reference evidence="1 2" key="1">
    <citation type="submission" date="2018-06" db="EMBL/GenBank/DDBJ databases">
        <authorList>
            <consortium name="Pathogen Informatics"/>
            <person name="Doyle S."/>
        </authorList>
    </citation>
    <scope>NUCLEOTIDE SEQUENCE [LARGE SCALE GENOMIC DNA]</scope>
    <source>
        <strain evidence="1 2">NCTC13337</strain>
    </source>
</reference>
<dbReference type="AlphaFoldDB" id="A0A380MSK1"/>
<name>A0A380MSK1_9GAMM</name>
<accession>A0A380MSK1</accession>
<dbReference type="Proteomes" id="UP000254601">
    <property type="component" value="Unassembled WGS sequence"/>
</dbReference>
<evidence type="ECO:0000313" key="1">
    <source>
        <dbReference type="EMBL" id="SUO95282.1"/>
    </source>
</evidence>
<dbReference type="InterPro" id="IPR010265">
    <property type="entry name" value="Phage_lambda_TipM"/>
</dbReference>
<proteinExistence type="predicted"/>
<organism evidence="1 2">
    <name type="scientific">Suttonella ornithocola</name>
    <dbReference type="NCBI Taxonomy" id="279832"/>
    <lineage>
        <taxon>Bacteria</taxon>
        <taxon>Pseudomonadati</taxon>
        <taxon>Pseudomonadota</taxon>
        <taxon>Gammaproteobacteria</taxon>
        <taxon>Cardiobacteriales</taxon>
        <taxon>Cardiobacteriaceae</taxon>
        <taxon>Suttonella</taxon>
    </lineage>
</organism>
<gene>
    <name evidence="1" type="ORF">NCTC13337_01195</name>
</gene>
<protein>
    <submittedName>
        <fullName evidence="1">Phage-related protein</fullName>
    </submittedName>
</protein>
<dbReference type="OrthoDB" id="8607203at2"/>
<dbReference type="EMBL" id="UHIC01000001">
    <property type="protein sequence ID" value="SUO95282.1"/>
    <property type="molecule type" value="Genomic_DNA"/>
</dbReference>